<dbReference type="GO" id="GO:0032040">
    <property type="term" value="C:small-subunit processome"/>
    <property type="evidence" value="ECO:0007669"/>
    <property type="project" value="TreeGrafter"/>
</dbReference>
<dbReference type="GO" id="GO:0034455">
    <property type="term" value="C:t-UTP complex"/>
    <property type="evidence" value="ECO:0007669"/>
    <property type="project" value="TreeGrafter"/>
</dbReference>
<dbReference type="InterPro" id="IPR016024">
    <property type="entry name" value="ARM-type_fold"/>
</dbReference>
<evidence type="ECO:0000313" key="10">
    <source>
        <dbReference type="EMBL" id="PWN19839.1"/>
    </source>
</evidence>
<dbReference type="PANTHER" id="PTHR13457">
    <property type="entry name" value="BAP28"/>
    <property type="match status" value="1"/>
</dbReference>
<comment type="subcellular location">
    <subcellularLocation>
        <location evidence="1 8">Nucleus</location>
        <location evidence="1 8">Nucleolus</location>
    </subcellularLocation>
</comment>
<dbReference type="Pfam" id="PF08146">
    <property type="entry name" value="BP28CT"/>
    <property type="match status" value="1"/>
</dbReference>
<dbReference type="InterPro" id="IPR012954">
    <property type="entry name" value="BP28_C_dom"/>
</dbReference>
<dbReference type="RefSeq" id="XP_025346999.1">
    <property type="nucleotide sequence ID" value="XM_025492872.1"/>
</dbReference>
<feature type="domain" description="BP28 C-terminal" evidence="9">
    <location>
        <begin position="1836"/>
        <end position="1990"/>
    </location>
</feature>
<evidence type="ECO:0000256" key="5">
    <source>
        <dbReference type="ARBA" id="ARBA00022552"/>
    </source>
</evidence>
<evidence type="ECO:0000256" key="1">
    <source>
        <dbReference type="ARBA" id="ARBA00004604"/>
    </source>
</evidence>
<evidence type="ECO:0000256" key="2">
    <source>
        <dbReference type="ARBA" id="ARBA00010559"/>
    </source>
</evidence>
<dbReference type="STRING" id="1684307.A0A316U3G8"/>
<evidence type="ECO:0000259" key="9">
    <source>
        <dbReference type="SMART" id="SM01036"/>
    </source>
</evidence>
<name>A0A316U3G8_9BASI</name>
<evidence type="ECO:0000256" key="4">
    <source>
        <dbReference type="ARBA" id="ARBA00022517"/>
    </source>
</evidence>
<evidence type="ECO:0000256" key="3">
    <source>
        <dbReference type="ARBA" id="ARBA00015399"/>
    </source>
</evidence>
<comment type="subunit">
    <text evidence="8">Component of the ribosomal small subunit (SSU) processome.</text>
</comment>
<accession>A0A316U3G8</accession>
<dbReference type="EMBL" id="KZ819330">
    <property type="protein sequence ID" value="PWN19839.1"/>
    <property type="molecule type" value="Genomic_DNA"/>
</dbReference>
<reference evidence="10 11" key="1">
    <citation type="journal article" date="2018" name="Mol. Biol. Evol.">
        <title>Broad Genomic Sampling Reveals a Smut Pathogenic Ancestry of the Fungal Clade Ustilaginomycotina.</title>
        <authorList>
            <person name="Kijpornyongpan T."/>
            <person name="Mondo S.J."/>
            <person name="Barry K."/>
            <person name="Sandor L."/>
            <person name="Lee J."/>
            <person name="Lipzen A."/>
            <person name="Pangilinan J."/>
            <person name="LaButti K."/>
            <person name="Hainaut M."/>
            <person name="Henrissat B."/>
            <person name="Grigoriev I.V."/>
            <person name="Spatafora J.W."/>
            <person name="Aime M.C."/>
        </authorList>
    </citation>
    <scope>NUCLEOTIDE SEQUENCE [LARGE SCALE GENOMIC DNA]</scope>
    <source>
        <strain evidence="10 11">MCA 4718</strain>
    </source>
</reference>
<evidence type="ECO:0000256" key="7">
    <source>
        <dbReference type="ARBA" id="ARBA00023274"/>
    </source>
</evidence>
<dbReference type="SMART" id="SM01036">
    <property type="entry name" value="BP28CT"/>
    <property type="match status" value="1"/>
</dbReference>
<evidence type="ECO:0000256" key="8">
    <source>
        <dbReference type="RuleBase" id="RU367065"/>
    </source>
</evidence>
<comment type="function">
    <text evidence="8">Involved in nucleolar processing of pre-18S ribosomal RNA.</text>
</comment>
<dbReference type="GO" id="GO:0000462">
    <property type="term" value="P:maturation of SSU-rRNA from tricistronic rRNA transcript (SSU-rRNA, 5.8S rRNA, LSU-rRNA)"/>
    <property type="evidence" value="ECO:0007669"/>
    <property type="project" value="TreeGrafter"/>
</dbReference>
<evidence type="ECO:0000256" key="6">
    <source>
        <dbReference type="ARBA" id="ARBA00023242"/>
    </source>
</evidence>
<dbReference type="SUPFAM" id="SSF48371">
    <property type="entry name" value="ARM repeat"/>
    <property type="match status" value="3"/>
</dbReference>
<keyword evidence="7 8" id="KW-0687">Ribonucleoprotein</keyword>
<dbReference type="PANTHER" id="PTHR13457:SF1">
    <property type="entry name" value="HEAT REPEAT-CONTAINING PROTEIN 1"/>
    <property type="match status" value="1"/>
</dbReference>
<proteinExistence type="inferred from homology"/>
<dbReference type="GO" id="GO:0045943">
    <property type="term" value="P:positive regulation of transcription by RNA polymerase I"/>
    <property type="evidence" value="ECO:0007669"/>
    <property type="project" value="TreeGrafter"/>
</dbReference>
<organism evidence="10 11">
    <name type="scientific">Pseudomicrostroma glucosiphilum</name>
    <dbReference type="NCBI Taxonomy" id="1684307"/>
    <lineage>
        <taxon>Eukaryota</taxon>
        <taxon>Fungi</taxon>
        <taxon>Dikarya</taxon>
        <taxon>Basidiomycota</taxon>
        <taxon>Ustilaginomycotina</taxon>
        <taxon>Exobasidiomycetes</taxon>
        <taxon>Microstromatales</taxon>
        <taxon>Microstromatales incertae sedis</taxon>
        <taxon>Pseudomicrostroma</taxon>
    </lineage>
</organism>
<sequence>MASSLASQLSGLRSLNASRLASASALTTHASYLFPPRTAASQDLDTVYSLGETGFNELILEDAAFEKWPGGQALFGPAAKSTDRTMLGGEENTALNRTIDEFLELVSPVILSKSAAKCLEWLVRRFRIHDFNSLAVLRVFLPYHQTPQFARMIHILDLSSQPYLSFLQPLQKTTQPLPSSVLLSAMLAPPSSSHSLDLIRFVTQSLTSSSSSNIPQRPQVLFWSSTLVQLCTRLSGVTSGVETSMGMASSAKKRKSGASAQVKQDAEQLVLSIILPAALSAATSNGLGAEAQVAGTLVLCAIGVSFHLSADAAATTISELWQTFPGAKPNVRHFQAYLTASAALSSNVGPDDLSKLISANTARGLLRHRSLASDLASLSESYDIAPFLASVFEAFARLITSDDEQLAETAVRAMRGLISLSAEQGGLPSSTLEAFIAKVALQSAEPTPPLLRVLATCRQSRPEAWNAALRPFSGPSATEANKTRVNDILSQLMTLDMANSGIAPSSSSSVEWLKLNSTESSQRALALEAFMKSVTESASDIDSSAIQEALLPRLADDDESVLKTIYSSNGQILLNTVTSSDALLKPIETTTASSSVSSAALRAHVQFLLGPFLSRHPKASNRVLRNVLWSRLLTTKSNKKEATVLRQVIQKTDSGSPLGALFQKMNVAENDSTEQPAKANKSVVSALARWINDAESDSHWVSHVSFLFFTLSPVESNPAQASAKALSLLVINEMLRLTSGSSRFEPLVRRLLQAAETSQSLLTASADYSLLGSEVHEKAWQILQERPSKAHGLLFWQALVIAAQRLDLKSSTGEAHLLGMSPEDASRHVAIARQLYVLANHYSFDPQASRELLAALFAQLGENAGAFLAGLCSTDEKDEALTIAALKHLRAFLSAYSNDKTSHMRDFQVLLPTLLIALGHPSATVRQGALACQQLIMLMAKDGSASASSSEVEVWGYDGIYGSASEPLKYLDCASTYRFCFELSNHAESLTNDASFVSSLLGGLLTPSKGQDKKEVNFKRSVTAYLLSHLDALPSYKTKLSLLRVLSKVRDLTKLQSLMRSIGEVAASAETSSPLFNGQLDAEESAEFSALLFEAFDKRSKPVLQDSATGAFSLLIKSISSWQTLACKNAAQAIARVYPVLSPELRREAVESMINVLAKPDFRAPAEIRQALASVEIDASVLTLLFAQLRSKISTRLHGAAEGPTAKKSRTTDDDQSVNTSAAVLGELLESSLSHPMSPNGPLILELFEDLRVVVDIHSSKIINGDYLLHLCMSNLNKLLESAVPTSDIVQSVRVDTVVNVIKASSNPSTFQQALLLLSMVAGLAPELVLHSAMPIFTFVGSTVLQRDDAFSFTVVERVLQSILPPLVKSLKSRGDASKSSFALLKASRPFLCIFTDSATHVPRHRRQNFFQLLVEVLGPEDYAAAVSMLLVDRSAHKIARQTRGEAGSSLQLPLGVFGAQTGPVQLQALNEIWQEVLRLWESKDHDVADMTEQVFLDRLSNINSEHSERQVNAKTQVLALLCFIKAALASSRGLAGRQTLATADAAYHFFVESALTMAQCQDDSVAALARDTLEGVMALIPIPLFMSIVEQLVSQADGRHASSGFHLVATRLSSATKAERETAANSSCKIIDAARSQLGSSDAAGRPAALAAIEILSASAKPQELSSLGQVLSVILTLAKDSALPSGERQKTFSILRSLASALGPRLIAHLKPLVELCLANAVNAAMPVTIVVRSFETLDNLFKFVTTFMDSHLRQVLGAFSNSHLRSSLDERSITPTGKSLNRLLTTIIKRMPSEKLFACIFDLWTEVSKASNGAESSLAVLTLLNKALSQTDRAGISANYKAVFRFVLQVLDLRRLTKTMALRDVNAVEDATVRVFVRLVLKLNETTFRPLFLRIYDWAALDLVEESDGELPVNDVGLVARRIALYKISNALSDQLRGLVSHYYSTLLDLTIELLAAFRAREVQNAELWSAVVASVAKSAAHDEGTFWNPSRLSKLTPAFIGQLSMRNPELLQNLAGSHGSTGHEEVTRALAPAVAQLARTVPDEASLKVLNSALLTQLRIDEVPTRVAALDVATSMWSETTLAAVLLGLVPETVPHIAELMESDETEVVDGTRAFIAAVERVLGEPLDSYLQ</sequence>
<keyword evidence="5 8" id="KW-0698">rRNA processing</keyword>
<protein>
    <recommendedName>
        <fullName evidence="3 8">U3 small nucleolar RNA-associated protein 10</fullName>
    </recommendedName>
</protein>
<dbReference type="GO" id="GO:0030686">
    <property type="term" value="C:90S preribosome"/>
    <property type="evidence" value="ECO:0007669"/>
    <property type="project" value="TreeGrafter"/>
</dbReference>
<dbReference type="Proteomes" id="UP000245942">
    <property type="component" value="Unassembled WGS sequence"/>
</dbReference>
<dbReference type="GO" id="GO:0030515">
    <property type="term" value="F:snoRNA binding"/>
    <property type="evidence" value="ECO:0007669"/>
    <property type="project" value="TreeGrafter"/>
</dbReference>
<comment type="similarity">
    <text evidence="2 8">Belongs to the HEATR1/UTP10 family.</text>
</comment>
<dbReference type="GeneID" id="37014606"/>
<keyword evidence="6 8" id="KW-0539">Nucleus</keyword>
<keyword evidence="11" id="KW-1185">Reference proteome</keyword>
<dbReference type="InterPro" id="IPR040191">
    <property type="entry name" value="UTP10"/>
</dbReference>
<keyword evidence="4 8" id="KW-0690">Ribosome biogenesis</keyword>
<gene>
    <name evidence="10" type="ORF">BCV69DRAFT_283945</name>
</gene>
<dbReference type="OrthoDB" id="31183at2759"/>
<evidence type="ECO:0000313" key="11">
    <source>
        <dbReference type="Proteomes" id="UP000245942"/>
    </source>
</evidence>